<evidence type="ECO:0000256" key="2">
    <source>
        <dbReference type="ARBA" id="ARBA00010136"/>
    </source>
</evidence>
<feature type="binding site" evidence="12">
    <location>
        <position position="130"/>
    </location>
    <ligand>
        <name>Zn(2+)</name>
        <dbReference type="ChEBI" id="CHEBI:29105"/>
        <note>catalytic</note>
    </ligand>
</feature>
<dbReference type="GO" id="GO:0005737">
    <property type="term" value="C:cytoplasm"/>
    <property type="evidence" value="ECO:0007669"/>
    <property type="project" value="TreeGrafter"/>
</dbReference>
<dbReference type="GO" id="GO:0006508">
    <property type="term" value="P:proteolysis"/>
    <property type="evidence" value="ECO:0007669"/>
    <property type="project" value="UniProtKB-KW"/>
</dbReference>
<accession>A0A6P4EUZ8</accession>
<protein>
    <submittedName>
        <fullName evidence="15">Alanine/arginine aminopeptidase</fullName>
    </submittedName>
</protein>
<feature type="site" description="Transition state stabilizer" evidence="13">
    <location>
        <position position="216"/>
    </location>
</feature>
<feature type="domain" description="Peptidase M1 membrane alanine aminopeptidase" evidence="14">
    <location>
        <begin position="60"/>
        <end position="285"/>
    </location>
</feature>
<dbReference type="CDD" id="cd09601">
    <property type="entry name" value="M1_APN-Q_like"/>
    <property type="match status" value="1"/>
</dbReference>
<name>A0A6P4EUZ8_DRORH</name>
<keyword evidence="10" id="KW-0449">Lipoprotein</keyword>
<dbReference type="AlphaFoldDB" id="A0A6P4EUZ8"/>
<dbReference type="InterPro" id="IPR034016">
    <property type="entry name" value="M1_APN-typ"/>
</dbReference>
<evidence type="ECO:0000256" key="5">
    <source>
        <dbReference type="ARBA" id="ARBA00022670"/>
    </source>
</evidence>
<dbReference type="GO" id="GO:0008270">
    <property type="term" value="F:zinc ion binding"/>
    <property type="evidence" value="ECO:0007669"/>
    <property type="project" value="InterPro"/>
</dbReference>
<dbReference type="PANTHER" id="PTHR11533">
    <property type="entry name" value="PROTEASE M1 ZINC METALLOPROTEASE"/>
    <property type="match status" value="1"/>
</dbReference>
<dbReference type="SUPFAM" id="SSF63737">
    <property type="entry name" value="Leukotriene A4 hydrolase N-terminal domain"/>
    <property type="match status" value="1"/>
</dbReference>
<evidence type="ECO:0000256" key="12">
    <source>
        <dbReference type="PIRSR" id="PIRSR634016-3"/>
    </source>
</evidence>
<keyword evidence="6 12" id="KW-0479">Metal-binding</keyword>
<dbReference type="PANTHER" id="PTHR11533:SF299">
    <property type="entry name" value="AMINOPEPTIDASE"/>
    <property type="match status" value="1"/>
</dbReference>
<reference evidence="15" key="1">
    <citation type="submission" date="2025-08" db="UniProtKB">
        <authorList>
            <consortium name="RefSeq"/>
        </authorList>
    </citation>
    <scope>IDENTIFICATION</scope>
</reference>
<dbReference type="OrthoDB" id="10031169at2759"/>
<proteinExistence type="inferred from homology"/>
<feature type="active site" description="Proton acceptor" evidence="11">
    <location>
        <position position="131"/>
    </location>
</feature>
<sequence>VKEIWSHGDLKTTLFHTTPPMSTYLVAFVISYFESTSETYRGITQSLYAPPASKEKGQSALKNAVRTVAAFEDYFGVSYPLPKLDHVALKKNFGAAMENWGLITYKDTSLLKNISLDIRNPLWDRITQNHEIAHQWFGNLVSPEWWTYTWMNEGFATYFGYVITDLLYPEYKVMETFVAHEADSAYSYNSFFDVRPMSSYVENEKDIMGVFDIISYKRAACVIRMFHHAFRQKVFVRGISHFLEKYRYRAANELNLFDALQTELHEDEYFSQKSWASRIRDIMLSWTHSEWYALRCTQSHRHLLHYLEVMLGEGSTHLILSEPEAMMYIVYVFKSSSASRPVIWQYIERNYMLICRSPNFVEHFNQIAKFVPRHQRLNFARLRQTIANHMEAEGIKSSHELIESDSPLVGKKMKITENFQDRFEQQIHNWLLGEVPQSTGRSDALLAASLSASNGSSRPQGILKDATRAVRSVLRTIDMYR</sequence>
<dbReference type="InterPro" id="IPR001930">
    <property type="entry name" value="Peptidase_M1"/>
</dbReference>
<evidence type="ECO:0000256" key="11">
    <source>
        <dbReference type="PIRSR" id="PIRSR634016-1"/>
    </source>
</evidence>
<evidence type="ECO:0000256" key="10">
    <source>
        <dbReference type="ARBA" id="ARBA00023288"/>
    </source>
</evidence>
<dbReference type="InterPro" id="IPR014782">
    <property type="entry name" value="Peptidase_M1_dom"/>
</dbReference>
<evidence type="ECO:0000256" key="1">
    <source>
        <dbReference type="ARBA" id="ARBA00004609"/>
    </source>
</evidence>
<keyword evidence="4" id="KW-0336">GPI-anchor</keyword>
<comment type="subcellular location">
    <subcellularLocation>
        <location evidence="1">Cell membrane</location>
        <topology evidence="1">Lipid-anchor</topology>
        <topology evidence="1">GPI-anchor</topology>
    </subcellularLocation>
</comment>
<comment type="similarity">
    <text evidence="2">Belongs to the peptidase M1 family.</text>
</comment>
<keyword evidence="8 12" id="KW-0862">Zinc</keyword>
<keyword evidence="4" id="KW-0472">Membrane</keyword>
<dbReference type="Pfam" id="PF01433">
    <property type="entry name" value="Peptidase_M1"/>
    <property type="match status" value="1"/>
</dbReference>
<evidence type="ECO:0000256" key="6">
    <source>
        <dbReference type="ARBA" id="ARBA00022723"/>
    </source>
</evidence>
<evidence type="ECO:0000256" key="8">
    <source>
        <dbReference type="ARBA" id="ARBA00022833"/>
    </source>
</evidence>
<gene>
    <name evidence="15" type="primary">LOC108046688</name>
</gene>
<dbReference type="GO" id="GO:0008237">
    <property type="term" value="F:metallopeptidase activity"/>
    <property type="evidence" value="ECO:0007669"/>
    <property type="project" value="UniProtKB-KW"/>
</dbReference>
<feature type="binding site" evidence="12">
    <location>
        <position position="153"/>
    </location>
    <ligand>
        <name>Zn(2+)</name>
        <dbReference type="ChEBI" id="CHEBI:29105"/>
        <note>catalytic</note>
    </ligand>
</feature>
<dbReference type="InterPro" id="IPR027268">
    <property type="entry name" value="Peptidase_M4/M1_CTD_sf"/>
</dbReference>
<dbReference type="GO" id="GO:0098552">
    <property type="term" value="C:side of membrane"/>
    <property type="evidence" value="ECO:0007669"/>
    <property type="project" value="UniProtKB-KW"/>
</dbReference>
<dbReference type="SUPFAM" id="SSF55486">
    <property type="entry name" value="Metalloproteases ('zincins'), catalytic domain"/>
    <property type="match status" value="1"/>
</dbReference>
<evidence type="ECO:0000259" key="14">
    <source>
        <dbReference type="Pfam" id="PF01433"/>
    </source>
</evidence>
<dbReference type="InterPro" id="IPR050344">
    <property type="entry name" value="Peptidase_M1_aminopeptidases"/>
</dbReference>
<feature type="binding site" evidence="12">
    <location>
        <position position="134"/>
    </location>
    <ligand>
        <name>Zn(2+)</name>
        <dbReference type="ChEBI" id="CHEBI:29105"/>
        <note>catalytic</note>
    </ligand>
</feature>
<dbReference type="PRINTS" id="PR00756">
    <property type="entry name" value="ALADIPTASE"/>
</dbReference>
<dbReference type="GO" id="GO:0005615">
    <property type="term" value="C:extracellular space"/>
    <property type="evidence" value="ECO:0007669"/>
    <property type="project" value="TreeGrafter"/>
</dbReference>
<evidence type="ECO:0000313" key="15">
    <source>
        <dbReference type="RefSeq" id="XP_016982025.1"/>
    </source>
</evidence>
<evidence type="ECO:0000256" key="4">
    <source>
        <dbReference type="ARBA" id="ARBA00022622"/>
    </source>
</evidence>
<dbReference type="Gene3D" id="2.60.40.1730">
    <property type="entry name" value="tricorn interacting facor f3 domain"/>
    <property type="match status" value="1"/>
</dbReference>
<keyword evidence="9" id="KW-0482">Metalloprotease</keyword>
<evidence type="ECO:0000256" key="3">
    <source>
        <dbReference type="ARBA" id="ARBA00022438"/>
    </source>
</evidence>
<feature type="non-terminal residue" evidence="15">
    <location>
        <position position="1"/>
    </location>
</feature>
<evidence type="ECO:0000256" key="13">
    <source>
        <dbReference type="PIRSR" id="PIRSR634016-4"/>
    </source>
</evidence>
<evidence type="ECO:0000256" key="7">
    <source>
        <dbReference type="ARBA" id="ARBA00022801"/>
    </source>
</evidence>
<evidence type="ECO:0000256" key="9">
    <source>
        <dbReference type="ARBA" id="ARBA00023049"/>
    </source>
</evidence>
<dbReference type="Gene3D" id="1.10.390.10">
    <property type="entry name" value="Neutral Protease Domain 2"/>
    <property type="match status" value="1"/>
</dbReference>
<dbReference type="RefSeq" id="XP_016982025.1">
    <property type="nucleotide sequence ID" value="XM_017126536.1"/>
</dbReference>
<dbReference type="GO" id="GO:0005886">
    <property type="term" value="C:plasma membrane"/>
    <property type="evidence" value="ECO:0007669"/>
    <property type="project" value="UniProtKB-SubCell"/>
</dbReference>
<dbReference type="InterPro" id="IPR042097">
    <property type="entry name" value="Aminopeptidase_N-like_N_sf"/>
</dbReference>
<dbReference type="Gene3D" id="3.30.2010.30">
    <property type="match status" value="1"/>
</dbReference>
<keyword evidence="3 15" id="KW-0031">Aminopeptidase</keyword>
<dbReference type="Gene3D" id="1.25.50.20">
    <property type="match status" value="1"/>
</dbReference>
<keyword evidence="7" id="KW-0378">Hydrolase</keyword>
<dbReference type="GO" id="GO:0004177">
    <property type="term" value="F:aminopeptidase activity"/>
    <property type="evidence" value="ECO:0007669"/>
    <property type="project" value="UniProtKB-KW"/>
</dbReference>
<comment type="cofactor">
    <cofactor evidence="12">
        <name>Zn(2+)</name>
        <dbReference type="ChEBI" id="CHEBI:29105"/>
    </cofactor>
    <text evidence="12">Binds 1 zinc ion per subunit.</text>
</comment>
<keyword evidence="5" id="KW-0645">Protease</keyword>
<keyword evidence="4" id="KW-0325">Glycoprotein</keyword>
<organism evidence="15">
    <name type="scientific">Drosophila rhopaloa</name>
    <name type="common">Fruit fly</name>
    <dbReference type="NCBI Taxonomy" id="1041015"/>
    <lineage>
        <taxon>Eukaryota</taxon>
        <taxon>Metazoa</taxon>
        <taxon>Ecdysozoa</taxon>
        <taxon>Arthropoda</taxon>
        <taxon>Hexapoda</taxon>
        <taxon>Insecta</taxon>
        <taxon>Pterygota</taxon>
        <taxon>Neoptera</taxon>
        <taxon>Endopterygota</taxon>
        <taxon>Diptera</taxon>
        <taxon>Brachycera</taxon>
        <taxon>Muscomorpha</taxon>
        <taxon>Ephydroidea</taxon>
        <taxon>Drosophilidae</taxon>
        <taxon>Drosophila</taxon>
        <taxon>Sophophora</taxon>
    </lineage>
</organism>
<dbReference type="FunFam" id="1.10.390.10:FF:000013">
    <property type="entry name" value="Aminopeptidase N"/>
    <property type="match status" value="1"/>
</dbReference>